<dbReference type="EMBL" id="RSCD01000001">
    <property type="protein sequence ID" value="RSH95126.1"/>
    <property type="molecule type" value="Genomic_DNA"/>
</dbReference>
<dbReference type="InterPro" id="IPR035979">
    <property type="entry name" value="RBD_domain_sf"/>
</dbReference>
<proteinExistence type="predicted"/>
<comment type="subcellular location">
    <subcellularLocation>
        <location evidence="1">Nucleus</location>
    </subcellularLocation>
</comment>
<dbReference type="SMART" id="SM00361">
    <property type="entry name" value="RRM_1"/>
    <property type="match status" value="1"/>
</dbReference>
<dbReference type="OrthoDB" id="10266058at2759"/>
<dbReference type="SUPFAM" id="SSF54928">
    <property type="entry name" value="RNA-binding domain, RBD"/>
    <property type="match status" value="2"/>
</dbReference>
<dbReference type="GO" id="GO:0006397">
    <property type="term" value="P:mRNA processing"/>
    <property type="evidence" value="ECO:0007669"/>
    <property type="project" value="UniProtKB-KW"/>
</dbReference>
<dbReference type="GO" id="GO:0008380">
    <property type="term" value="P:RNA splicing"/>
    <property type="evidence" value="ECO:0007669"/>
    <property type="project" value="UniProtKB-KW"/>
</dbReference>
<dbReference type="PANTHER" id="PTHR23139">
    <property type="entry name" value="RNA-BINDING PROTEIN"/>
    <property type="match status" value="1"/>
</dbReference>
<dbReference type="AlphaFoldDB" id="A0A427YVR4"/>
<comment type="caution">
    <text evidence="10">The sequence shown here is derived from an EMBL/GenBank/DDBJ whole genome shotgun (WGS) entry which is preliminary data.</text>
</comment>
<dbReference type="CDD" id="cd12232">
    <property type="entry name" value="RRM3_U2AF65"/>
    <property type="match status" value="1"/>
</dbReference>
<dbReference type="PROSITE" id="PS50102">
    <property type="entry name" value="RRM"/>
    <property type="match status" value="3"/>
</dbReference>
<evidence type="ECO:0000256" key="3">
    <source>
        <dbReference type="ARBA" id="ARBA00022737"/>
    </source>
</evidence>
<evidence type="ECO:0000256" key="4">
    <source>
        <dbReference type="ARBA" id="ARBA00022884"/>
    </source>
</evidence>
<sequence>MDAGYDALEQAAASYTKSRDHGDDEGRSHRSHQERDHDREREPREHRHRERDDREDRYRERDHHDRDRDGGRDRDRERERERGYDRDRERGYERDEDRSRRRRREDDDLGAEPMGGSGGGGGGWGHRDRRPRYDEEPFAAPMRGYDAPPRRDEGGWRGGGGGGGDRGDRGRGGGGGGGGDWGGRGGGDQRGRRGGVSPSRSPTPPGTRPLEERHLDKSLWDIRPGPFEGIGAMEAKMTGMFTYGPGRVPPPAHLGIPGSLIAGSFPPGNIVNPMRQSKRLYIGGVNDTMTEDAILKFFNKQMQENKLAAEMKGDSVVLAQLNIEKGYAFIEFRTADEATAAMQLDGALWEGTPLRIRRPKDYIGIDPSLGMLPGMVGTTVADSPNKLFIGGLPTYLNDEQVMELLKSFGELKSFNLVKEGTAQGGVSKGFAFCEYTDTKVTDMAIQGLHGFQLGDRTLVVQRAEVGRNTGIPGAYTGGLVAQAILQSANATDAPSSRVMLLLNMVTPEELYDDAEYEDILADINDECGKYGEIEGVRVPRPVPKSKKWESTEGTALTAEKNRKIDAENGVGRVYVMYKDIDSATKAMKALGGRQFAGRTILVANVPEEEFLGPAPPPPPPEDIEAAAEDALKDIMAGLT</sequence>
<feature type="domain" description="RRM" evidence="9">
    <location>
        <begin position="497"/>
        <end position="607"/>
    </location>
</feature>
<dbReference type="Pfam" id="PF00076">
    <property type="entry name" value="RRM_1"/>
    <property type="match status" value="2"/>
</dbReference>
<feature type="compositionally biased region" description="Gly residues" evidence="8">
    <location>
        <begin position="172"/>
        <end position="188"/>
    </location>
</feature>
<feature type="domain" description="RRM" evidence="9">
    <location>
        <begin position="385"/>
        <end position="465"/>
    </location>
</feature>
<evidence type="ECO:0000256" key="8">
    <source>
        <dbReference type="SAM" id="MobiDB-lite"/>
    </source>
</evidence>
<evidence type="ECO:0000256" key="5">
    <source>
        <dbReference type="ARBA" id="ARBA00023187"/>
    </source>
</evidence>
<dbReference type="CDD" id="cd12231">
    <property type="entry name" value="RRM2_U2AF65"/>
    <property type="match status" value="1"/>
</dbReference>
<evidence type="ECO:0000256" key="1">
    <source>
        <dbReference type="ARBA" id="ARBA00004123"/>
    </source>
</evidence>
<accession>A0A427YVR4</accession>
<dbReference type="Proteomes" id="UP000279259">
    <property type="component" value="Unassembled WGS sequence"/>
</dbReference>
<evidence type="ECO:0000256" key="7">
    <source>
        <dbReference type="PROSITE-ProRule" id="PRU00176"/>
    </source>
</evidence>
<feature type="compositionally biased region" description="Gly residues" evidence="8">
    <location>
        <begin position="113"/>
        <end position="124"/>
    </location>
</feature>
<protein>
    <recommendedName>
        <fullName evidence="9">RRM domain-containing protein</fullName>
    </recommendedName>
</protein>
<dbReference type="FunFam" id="3.30.70.330:FF:000605">
    <property type="entry name" value="Splicing factor U2AF 65 kDa subunit"/>
    <property type="match status" value="1"/>
</dbReference>
<evidence type="ECO:0000313" key="10">
    <source>
        <dbReference type="EMBL" id="RSH95126.1"/>
    </source>
</evidence>
<evidence type="ECO:0000259" key="9">
    <source>
        <dbReference type="PROSITE" id="PS50102"/>
    </source>
</evidence>
<dbReference type="STRING" id="1890683.A0A427YVR4"/>
<dbReference type="NCBIfam" id="TIGR01642">
    <property type="entry name" value="U2AF_lg"/>
    <property type="match status" value="1"/>
</dbReference>
<feature type="compositionally biased region" description="Basic and acidic residues" evidence="8">
    <location>
        <begin position="209"/>
        <end position="220"/>
    </location>
</feature>
<keyword evidence="11" id="KW-1185">Reference proteome</keyword>
<dbReference type="InterPro" id="IPR000504">
    <property type="entry name" value="RRM_dom"/>
</dbReference>
<keyword evidence="4 7" id="KW-0694">RNA-binding</keyword>
<name>A0A427YVR4_9TREE</name>
<evidence type="ECO:0000313" key="11">
    <source>
        <dbReference type="Proteomes" id="UP000279259"/>
    </source>
</evidence>
<dbReference type="Gene3D" id="3.30.70.330">
    <property type="match status" value="3"/>
</dbReference>
<dbReference type="InterPro" id="IPR006529">
    <property type="entry name" value="U2AF_lg"/>
</dbReference>
<feature type="compositionally biased region" description="Basic and acidic residues" evidence="8">
    <location>
        <begin position="17"/>
        <end position="99"/>
    </location>
</feature>
<feature type="domain" description="RRM" evidence="9">
    <location>
        <begin position="278"/>
        <end position="361"/>
    </location>
</feature>
<dbReference type="GO" id="GO:0005634">
    <property type="term" value="C:nucleus"/>
    <property type="evidence" value="ECO:0007669"/>
    <property type="project" value="UniProtKB-SubCell"/>
</dbReference>
<gene>
    <name evidence="10" type="ORF">EHS25_000212</name>
</gene>
<feature type="region of interest" description="Disordered" evidence="8">
    <location>
        <begin position="1"/>
        <end position="222"/>
    </location>
</feature>
<evidence type="ECO:0000256" key="2">
    <source>
        <dbReference type="ARBA" id="ARBA00022664"/>
    </source>
</evidence>
<keyword evidence="5" id="KW-0508">mRNA splicing</keyword>
<dbReference type="GO" id="GO:0003723">
    <property type="term" value="F:RNA binding"/>
    <property type="evidence" value="ECO:0007669"/>
    <property type="project" value="UniProtKB-UniRule"/>
</dbReference>
<dbReference type="FunFam" id="3.30.70.330:FF:000074">
    <property type="entry name" value="U2 snRNP auxiliary factor large subunit"/>
    <property type="match status" value="1"/>
</dbReference>
<keyword evidence="3" id="KW-0677">Repeat</keyword>
<reference evidence="10 11" key="1">
    <citation type="submission" date="2018-11" db="EMBL/GenBank/DDBJ databases">
        <title>Genome sequence of Saitozyma podzolica DSM 27192.</title>
        <authorList>
            <person name="Aliyu H."/>
            <person name="Gorte O."/>
            <person name="Ochsenreither K."/>
        </authorList>
    </citation>
    <scope>NUCLEOTIDE SEQUENCE [LARGE SCALE GENOMIC DNA]</scope>
    <source>
        <strain evidence="10 11">DSM 27192</strain>
    </source>
</reference>
<keyword evidence="6" id="KW-0539">Nucleus</keyword>
<dbReference type="InterPro" id="IPR003954">
    <property type="entry name" value="RRM_euk-type"/>
</dbReference>
<dbReference type="SMART" id="SM00360">
    <property type="entry name" value="RRM"/>
    <property type="match status" value="3"/>
</dbReference>
<evidence type="ECO:0000256" key="6">
    <source>
        <dbReference type="ARBA" id="ARBA00023242"/>
    </source>
</evidence>
<organism evidence="10 11">
    <name type="scientific">Saitozyma podzolica</name>
    <dbReference type="NCBI Taxonomy" id="1890683"/>
    <lineage>
        <taxon>Eukaryota</taxon>
        <taxon>Fungi</taxon>
        <taxon>Dikarya</taxon>
        <taxon>Basidiomycota</taxon>
        <taxon>Agaricomycotina</taxon>
        <taxon>Tremellomycetes</taxon>
        <taxon>Tremellales</taxon>
        <taxon>Trimorphomycetaceae</taxon>
        <taxon>Saitozyma</taxon>
    </lineage>
</organism>
<keyword evidence="2" id="KW-0507">mRNA processing</keyword>
<dbReference type="InterPro" id="IPR012677">
    <property type="entry name" value="Nucleotide-bd_a/b_plait_sf"/>
</dbReference>